<organism evidence="2 3">
    <name type="scientific">Streptacidiphilus cavernicola</name>
    <dbReference type="NCBI Taxonomy" id="3342716"/>
    <lineage>
        <taxon>Bacteria</taxon>
        <taxon>Bacillati</taxon>
        <taxon>Actinomycetota</taxon>
        <taxon>Actinomycetes</taxon>
        <taxon>Kitasatosporales</taxon>
        <taxon>Streptomycetaceae</taxon>
        <taxon>Streptacidiphilus</taxon>
    </lineage>
</organism>
<feature type="domain" description="Winged helix-turn helix" evidence="1">
    <location>
        <begin position="97"/>
        <end position="155"/>
    </location>
</feature>
<name>A0ABV6V1Q3_9ACTN</name>
<reference evidence="2 3" key="1">
    <citation type="submission" date="2024-09" db="EMBL/GenBank/DDBJ databases">
        <authorList>
            <person name="Lee S.D."/>
        </authorList>
    </citation>
    <scope>NUCLEOTIDE SEQUENCE [LARGE SCALE GENOMIC DNA]</scope>
    <source>
        <strain evidence="2 3">N1-5</strain>
    </source>
</reference>
<accession>A0ABV6V1Q3</accession>
<dbReference type="RefSeq" id="WP_030267671.1">
    <property type="nucleotide sequence ID" value="NZ_JBHEZZ010000070.1"/>
</dbReference>
<dbReference type="SUPFAM" id="SSF46689">
    <property type="entry name" value="Homeodomain-like"/>
    <property type="match status" value="1"/>
</dbReference>
<evidence type="ECO:0000259" key="1">
    <source>
        <dbReference type="Pfam" id="PF13592"/>
    </source>
</evidence>
<gene>
    <name evidence="2" type="ORF">ACEZDJ_40965</name>
</gene>
<dbReference type="InterPro" id="IPR009057">
    <property type="entry name" value="Homeodomain-like_sf"/>
</dbReference>
<dbReference type="Pfam" id="PF13592">
    <property type="entry name" value="HTH_33"/>
    <property type="match status" value="1"/>
</dbReference>
<dbReference type="InterPro" id="IPR025959">
    <property type="entry name" value="Winged_HTH_dom"/>
</dbReference>
<evidence type="ECO:0000313" key="3">
    <source>
        <dbReference type="Proteomes" id="UP001592528"/>
    </source>
</evidence>
<dbReference type="Proteomes" id="UP001592528">
    <property type="component" value="Unassembled WGS sequence"/>
</dbReference>
<sequence length="180" mass="20385">MKYAQGGGLTPQGQVERERVRLEAAERFARGEATAQVAAALRVGERQVRKWRQAWRDGGAEALRSKGPHSVERLSPAQWDSLVRELEQGPLAHGWSEDQCWTLGRIRVVIARRFHIGYTVQGVWHLLRRHGWSAQVPVRRALERDDAAVEVWKAEVWPRLKGPRRPVTPGSVSPTRPARA</sequence>
<keyword evidence="3" id="KW-1185">Reference proteome</keyword>
<dbReference type="EMBL" id="JBHEZZ010000070">
    <property type="protein sequence ID" value="MFC1407658.1"/>
    <property type="molecule type" value="Genomic_DNA"/>
</dbReference>
<evidence type="ECO:0000313" key="2">
    <source>
        <dbReference type="EMBL" id="MFC1407658.1"/>
    </source>
</evidence>
<dbReference type="Pfam" id="PF13384">
    <property type="entry name" value="HTH_23"/>
    <property type="match status" value="1"/>
</dbReference>
<comment type="caution">
    <text evidence="2">The sequence shown here is derived from an EMBL/GenBank/DDBJ whole genome shotgun (WGS) entry which is preliminary data.</text>
</comment>
<protein>
    <submittedName>
        <fullName evidence="2">Winged helix-turn-helix domain-containing protein</fullName>
    </submittedName>
</protein>
<proteinExistence type="predicted"/>